<feature type="region of interest" description="Disordered" evidence="3">
    <location>
        <begin position="1"/>
        <end position="33"/>
    </location>
</feature>
<dbReference type="InterPro" id="IPR038096">
    <property type="entry name" value="TEA/ATTS_sf"/>
</dbReference>
<dbReference type="eggNOG" id="ENOG502SPQ9">
    <property type="taxonomic scope" value="Eukaryota"/>
</dbReference>
<evidence type="ECO:0000256" key="2">
    <source>
        <dbReference type="PROSITE-ProRule" id="PRU00505"/>
    </source>
</evidence>
<accession>D8QCR7</accession>
<reference evidence="5 6" key="1">
    <citation type="journal article" date="2010" name="Nat. Biotechnol.">
        <title>Genome sequence of the model mushroom Schizophyllum commune.</title>
        <authorList>
            <person name="Ohm R.A."/>
            <person name="de Jong J.F."/>
            <person name="Lugones L.G."/>
            <person name="Aerts A."/>
            <person name="Kothe E."/>
            <person name="Stajich J.E."/>
            <person name="de Vries R.P."/>
            <person name="Record E."/>
            <person name="Levasseur A."/>
            <person name="Baker S.E."/>
            <person name="Bartholomew K.A."/>
            <person name="Coutinho P.M."/>
            <person name="Erdmann S."/>
            <person name="Fowler T.J."/>
            <person name="Gathman A.C."/>
            <person name="Lombard V."/>
            <person name="Henrissat B."/>
            <person name="Knabe N."/>
            <person name="Kuees U."/>
            <person name="Lilly W.W."/>
            <person name="Lindquist E."/>
            <person name="Lucas S."/>
            <person name="Magnuson J.K."/>
            <person name="Piumi F."/>
            <person name="Raudaskoski M."/>
            <person name="Salamov A."/>
            <person name="Schmutz J."/>
            <person name="Schwarze F.W.M.R."/>
            <person name="vanKuyk P.A."/>
            <person name="Horton J.S."/>
            <person name="Grigoriev I.V."/>
            <person name="Woesten H.A.B."/>
        </authorList>
    </citation>
    <scope>NUCLEOTIDE SEQUENCE [LARGE SCALE GENOMIC DNA]</scope>
    <source>
        <strain evidence="6">H4-8 / FGSC 9210</strain>
    </source>
</reference>
<dbReference type="Pfam" id="PF01285">
    <property type="entry name" value="TEA"/>
    <property type="match status" value="1"/>
</dbReference>
<feature type="region of interest" description="Disordered" evidence="3">
    <location>
        <begin position="152"/>
        <end position="176"/>
    </location>
</feature>
<evidence type="ECO:0000259" key="4">
    <source>
        <dbReference type="PROSITE" id="PS51088"/>
    </source>
</evidence>
<dbReference type="AlphaFoldDB" id="D8QCR7"/>
<dbReference type="EMBL" id="GL377309">
    <property type="protein sequence ID" value="EFI94577.1"/>
    <property type="molecule type" value="Genomic_DNA"/>
</dbReference>
<proteinExistence type="inferred from homology"/>
<name>D8QCR7_SCHCM</name>
<dbReference type="VEuPathDB" id="FungiDB:SCHCODRAFT_02635354"/>
<organism evidence="6">
    <name type="scientific">Schizophyllum commune (strain H4-8 / FGSC 9210)</name>
    <name type="common">Split gill fungus</name>
    <dbReference type="NCBI Taxonomy" id="578458"/>
    <lineage>
        <taxon>Eukaryota</taxon>
        <taxon>Fungi</taxon>
        <taxon>Dikarya</taxon>
        <taxon>Basidiomycota</taxon>
        <taxon>Agaricomycotina</taxon>
        <taxon>Agaricomycetes</taxon>
        <taxon>Agaricomycetidae</taxon>
        <taxon>Agaricales</taxon>
        <taxon>Schizophyllaceae</taxon>
        <taxon>Schizophyllum</taxon>
    </lineage>
</organism>
<feature type="DNA-binding region" description="TEA" evidence="2">
    <location>
        <begin position="49"/>
        <end position="123"/>
    </location>
</feature>
<dbReference type="InParanoid" id="D8QCR7"/>
<dbReference type="SMART" id="SM00426">
    <property type="entry name" value="TEA"/>
    <property type="match status" value="1"/>
</dbReference>
<dbReference type="HOGENOM" id="CLU_036087_2_0_1"/>
<evidence type="ECO:0000313" key="6">
    <source>
        <dbReference type="Proteomes" id="UP000007431"/>
    </source>
</evidence>
<evidence type="ECO:0000313" key="5">
    <source>
        <dbReference type="EMBL" id="EFI94577.1"/>
    </source>
</evidence>
<evidence type="ECO:0000256" key="1">
    <source>
        <dbReference type="ARBA" id="ARBA00008421"/>
    </source>
</evidence>
<dbReference type="Proteomes" id="UP000007431">
    <property type="component" value="Unassembled WGS sequence"/>
</dbReference>
<feature type="compositionally biased region" description="Low complexity" evidence="3">
    <location>
        <begin position="8"/>
        <end position="23"/>
    </location>
</feature>
<dbReference type="PROSITE" id="PS51088">
    <property type="entry name" value="TEA_2"/>
    <property type="match status" value="1"/>
</dbReference>
<evidence type="ECO:0000256" key="3">
    <source>
        <dbReference type="SAM" id="MobiDB-lite"/>
    </source>
</evidence>
<gene>
    <name evidence="5" type="ORF">SCHCODRAFT_236743</name>
</gene>
<feature type="compositionally biased region" description="Polar residues" evidence="3">
    <location>
        <begin position="152"/>
        <end position="168"/>
    </location>
</feature>
<dbReference type="GO" id="GO:0003700">
    <property type="term" value="F:DNA-binding transcription factor activity"/>
    <property type="evidence" value="ECO:0007669"/>
    <property type="project" value="InterPro"/>
</dbReference>
<keyword evidence="6" id="KW-1185">Reference proteome</keyword>
<comment type="similarity">
    <text evidence="1">Belongs to the TEC1 family.</text>
</comment>
<dbReference type="STRING" id="578458.D8QCR7"/>
<protein>
    <recommendedName>
        <fullName evidence="4">TEA domain-containing protein</fullName>
    </recommendedName>
</protein>
<sequence length="485" mass="52992">MDRALLEPPMSESSSSSSSAGVSPSPPPDSENKEVFESIYKGRKSWKTTKNGEMVWPPNLEAALIEGLELYVPDDSRETRLLGRFPMRNRFISDHIFKKTGQRRTPKQVGSRLQQLRDTCAGKKLQGLLAPCKPPPRPRPRTRAVDSFYTNGFRSDSGSPPCSDASSPPVTPTDGAFADHQRLGGAAPVIYIDVLPKGSFSPYDVAGGGAPPPCNCCSTSPCTNTFGPRHSPRPIQWIDPTITFVSPRIIGHVLTSPDTAAESRYIVRHHGRTIFVESASLTLKDLPEDQNDSGGFLYSTPFVPGFWSTIVQAPDPREYSVTHQVLEDVDDDGALPLLFHSMYRFRYPIEEHLAGAYSQQESWSAPKPTMEDMNPHIDPSAMLPMDSAPTSTFFTGLNPYSNAVGGEAYSWSSHPSSAPEVPMFYAGGGGFDMQASATAHLNDPSRYSSDDATGHIAPVLSDLIWYHSGEWPILFPALCELAFPA</sequence>
<dbReference type="OMA" id="LAPGYWD"/>
<dbReference type="InterPro" id="IPR000818">
    <property type="entry name" value="TEA/ATTS_dom"/>
</dbReference>
<dbReference type="Gene3D" id="6.10.20.40">
    <property type="entry name" value="TEA/ATTS domain"/>
    <property type="match status" value="1"/>
</dbReference>
<feature type="domain" description="TEA" evidence="4">
    <location>
        <begin position="49"/>
        <end position="123"/>
    </location>
</feature>